<comment type="domain">
    <text evidence="4">The HXXXXD motif is essential for acyltransferase activity and may constitute the binding site for the phosphate moiety of the glycerol-3-phosphate.</text>
</comment>
<keyword evidence="5" id="KW-0812">Transmembrane</keyword>
<evidence type="ECO:0000313" key="8">
    <source>
        <dbReference type="Proteomes" id="UP000606974"/>
    </source>
</evidence>
<protein>
    <recommendedName>
        <fullName evidence="4">1-acyl-sn-glycerol-3-phosphate acyltransferase</fullName>
        <ecNumber evidence="4">2.3.1.51</ecNumber>
    </recommendedName>
</protein>
<dbReference type="InterPro" id="IPR002123">
    <property type="entry name" value="Plipid/glycerol_acylTrfase"/>
</dbReference>
<dbReference type="GO" id="GO:0003841">
    <property type="term" value="F:1-acylglycerol-3-phosphate O-acyltransferase activity"/>
    <property type="evidence" value="ECO:0007669"/>
    <property type="project" value="UniProtKB-UniRule"/>
</dbReference>
<dbReference type="NCBIfam" id="TIGR00530">
    <property type="entry name" value="AGP_acyltrn"/>
    <property type="match status" value="1"/>
</dbReference>
<evidence type="ECO:0000313" key="7">
    <source>
        <dbReference type="EMBL" id="KAF7511177.1"/>
    </source>
</evidence>
<dbReference type="SUPFAM" id="SSF69593">
    <property type="entry name" value="Glycerol-3-phosphate (1)-acyltransferase"/>
    <property type="match status" value="1"/>
</dbReference>
<comment type="similarity">
    <text evidence="1 4">Belongs to the 1-acyl-sn-glycerol-3-phosphate acyltransferase family.</text>
</comment>
<evidence type="ECO:0000256" key="1">
    <source>
        <dbReference type="ARBA" id="ARBA00008655"/>
    </source>
</evidence>
<accession>A0A8H7AQL9</accession>
<feature type="transmembrane region" description="Helical" evidence="5">
    <location>
        <begin position="12"/>
        <end position="39"/>
    </location>
</feature>
<evidence type="ECO:0000259" key="6">
    <source>
        <dbReference type="SMART" id="SM00563"/>
    </source>
</evidence>
<keyword evidence="4" id="KW-0444">Lipid biosynthesis</keyword>
<feature type="transmembrane region" description="Helical" evidence="5">
    <location>
        <begin position="45"/>
        <end position="65"/>
    </location>
</feature>
<keyword evidence="8" id="KW-1185">Reference proteome</keyword>
<evidence type="ECO:0000256" key="3">
    <source>
        <dbReference type="ARBA" id="ARBA00023315"/>
    </source>
</evidence>
<keyword evidence="4" id="KW-1208">Phospholipid metabolism</keyword>
<dbReference type="GO" id="GO:0006654">
    <property type="term" value="P:phosphatidic acid biosynthetic process"/>
    <property type="evidence" value="ECO:0007669"/>
    <property type="project" value="TreeGrafter"/>
</dbReference>
<dbReference type="GO" id="GO:0005783">
    <property type="term" value="C:endoplasmic reticulum"/>
    <property type="evidence" value="ECO:0007669"/>
    <property type="project" value="TreeGrafter"/>
</dbReference>
<dbReference type="GO" id="GO:0016020">
    <property type="term" value="C:membrane"/>
    <property type="evidence" value="ECO:0007669"/>
    <property type="project" value="InterPro"/>
</dbReference>
<comment type="catalytic activity">
    <reaction evidence="4">
        <text>a 1-acyl-sn-glycero-3-phosphate + an acyl-CoA = a 1,2-diacyl-sn-glycero-3-phosphate + CoA</text>
        <dbReference type="Rhea" id="RHEA:19709"/>
        <dbReference type="ChEBI" id="CHEBI:57287"/>
        <dbReference type="ChEBI" id="CHEBI:57970"/>
        <dbReference type="ChEBI" id="CHEBI:58342"/>
        <dbReference type="ChEBI" id="CHEBI:58608"/>
        <dbReference type="EC" id="2.3.1.51"/>
    </reaction>
</comment>
<organism evidence="7 8">
    <name type="scientific">Endocarpon pusillum</name>
    <dbReference type="NCBI Taxonomy" id="364733"/>
    <lineage>
        <taxon>Eukaryota</taxon>
        <taxon>Fungi</taxon>
        <taxon>Dikarya</taxon>
        <taxon>Ascomycota</taxon>
        <taxon>Pezizomycotina</taxon>
        <taxon>Eurotiomycetes</taxon>
        <taxon>Chaetothyriomycetidae</taxon>
        <taxon>Verrucariales</taxon>
        <taxon>Verrucariaceae</taxon>
        <taxon>Endocarpon</taxon>
    </lineage>
</organism>
<keyword evidence="5" id="KW-0472">Membrane</keyword>
<reference evidence="7" key="1">
    <citation type="submission" date="2020-02" db="EMBL/GenBank/DDBJ databases">
        <authorList>
            <person name="Palmer J.M."/>
        </authorList>
    </citation>
    <scope>NUCLEOTIDE SEQUENCE</scope>
    <source>
        <strain evidence="7">EPUS1.4</strain>
        <tissue evidence="7">Thallus</tissue>
    </source>
</reference>
<keyword evidence="2 4" id="KW-0808">Transferase</keyword>
<dbReference type="EC" id="2.3.1.51" evidence="4"/>
<proteinExistence type="inferred from homology"/>
<evidence type="ECO:0000256" key="2">
    <source>
        <dbReference type="ARBA" id="ARBA00022679"/>
    </source>
</evidence>
<evidence type="ECO:0000256" key="5">
    <source>
        <dbReference type="SAM" id="Phobius"/>
    </source>
</evidence>
<evidence type="ECO:0000256" key="4">
    <source>
        <dbReference type="RuleBase" id="RU361267"/>
    </source>
</evidence>
<dbReference type="CDD" id="cd07989">
    <property type="entry name" value="LPLAT_AGPAT-like"/>
    <property type="match status" value="1"/>
</dbReference>
<keyword evidence="3 4" id="KW-0012">Acyltransferase</keyword>
<keyword evidence="5" id="KW-1133">Transmembrane helix</keyword>
<gene>
    <name evidence="7" type="ORF">GJ744_005074</name>
</gene>
<dbReference type="EMBL" id="JAACFV010000022">
    <property type="protein sequence ID" value="KAF7511177.1"/>
    <property type="molecule type" value="Genomic_DNA"/>
</dbReference>
<dbReference type="SMART" id="SM00563">
    <property type="entry name" value="PlsC"/>
    <property type="match status" value="1"/>
</dbReference>
<dbReference type="Pfam" id="PF01553">
    <property type="entry name" value="Acyltransferase"/>
    <property type="match status" value="1"/>
</dbReference>
<dbReference type="PANTHER" id="PTHR10434:SF11">
    <property type="entry name" value="1-ACYL-SN-GLYCEROL-3-PHOSPHATE ACYLTRANSFERASE"/>
    <property type="match status" value="1"/>
</dbReference>
<dbReference type="OrthoDB" id="202234at2759"/>
<feature type="domain" description="Phospholipid/glycerol acyltransferase" evidence="6">
    <location>
        <begin position="106"/>
        <end position="223"/>
    </location>
</feature>
<comment type="caution">
    <text evidence="7">The sequence shown here is derived from an EMBL/GenBank/DDBJ whole genome shotgun (WGS) entry which is preliminary data.</text>
</comment>
<keyword evidence="4" id="KW-0594">Phospholipid biosynthesis</keyword>
<name>A0A8H7AQL9_9EURO</name>
<sequence>MYPVIYYSLLSLSLYLLTTMIFFTMSFLVPTISLFGFLARLLASYLSLLLCATYGVYASLFLRLLGQHRLAQWTVARSFDLVMRYATGVRFVIVEGGEHLTSKRPMVIIGNHQTELDVLFLGAIFPKYCSVTAKKSLARVPFLGWFMSLSGTVFIDRVDRSQAMKAFEGAAREMREHRQNVFIFPEGTRSYAREPVLLPFKKGAFHLAVQAGVDILPVVAENYSRVLDVRARRFVGGRIRVKVLPPIPTKGLTAADVDTLTLDTRQKMLNVLEEFARDPGSKAVLKASAKKVL</sequence>
<dbReference type="Proteomes" id="UP000606974">
    <property type="component" value="Unassembled WGS sequence"/>
</dbReference>
<dbReference type="AlphaFoldDB" id="A0A8H7AQL9"/>
<dbReference type="PANTHER" id="PTHR10434">
    <property type="entry name" value="1-ACYL-SN-GLYCEROL-3-PHOSPHATE ACYLTRANSFERASE"/>
    <property type="match status" value="1"/>
</dbReference>
<keyword evidence="4" id="KW-0443">Lipid metabolism</keyword>
<dbReference type="InterPro" id="IPR004552">
    <property type="entry name" value="AGP_acyltrans"/>
</dbReference>